<name>C9MYP6_9FUSO</name>
<dbReference type="Proteomes" id="UP000006233">
    <property type="component" value="Unassembled WGS sequence"/>
</dbReference>
<evidence type="ECO:0000313" key="2">
    <source>
        <dbReference type="Proteomes" id="UP000006233"/>
    </source>
</evidence>
<sequence length="47" mass="5470">MIWLSGKKQDRKEGKEEKHVIEGLAVCITARIDTETGHTNLYVTWKR</sequence>
<protein>
    <submittedName>
        <fullName evidence="1">Uncharacterized protein</fullName>
    </submittedName>
</protein>
<reference evidence="1 2" key="1">
    <citation type="submission" date="2009-09" db="EMBL/GenBank/DDBJ databases">
        <authorList>
            <person name="Weinstock G."/>
            <person name="Sodergren E."/>
            <person name="Clifton S."/>
            <person name="Fulton L."/>
            <person name="Fulton B."/>
            <person name="Courtney L."/>
            <person name="Fronick C."/>
            <person name="Harrison M."/>
            <person name="Strong C."/>
            <person name="Farmer C."/>
            <person name="Delahaunty K."/>
            <person name="Markovic C."/>
            <person name="Hall O."/>
            <person name="Minx P."/>
            <person name="Tomlinson C."/>
            <person name="Mitreva M."/>
            <person name="Nelson J."/>
            <person name="Hou S."/>
            <person name="Wollam A."/>
            <person name="Pepin K.H."/>
            <person name="Johnson M."/>
            <person name="Bhonagiri V."/>
            <person name="Nash W.E."/>
            <person name="Warren W."/>
            <person name="Chinwalla A."/>
            <person name="Mardis E.R."/>
            <person name="Wilson R.K."/>
        </authorList>
    </citation>
    <scope>NUCLEOTIDE SEQUENCE [LARGE SCALE GENOMIC DNA]</scope>
    <source>
        <strain evidence="1 2">F0254</strain>
    </source>
</reference>
<evidence type="ECO:0000313" key="1">
    <source>
        <dbReference type="EMBL" id="EEX74248.1"/>
    </source>
</evidence>
<comment type="caution">
    <text evidence="1">The sequence shown here is derived from an EMBL/GenBank/DDBJ whole genome shotgun (WGS) entry which is preliminary data.</text>
</comment>
<dbReference type="HOGENOM" id="CLU_3169751_0_0_0"/>
<organism evidence="1 2">
    <name type="scientific">Leptotrichia hofstadii F0254</name>
    <dbReference type="NCBI Taxonomy" id="634994"/>
    <lineage>
        <taxon>Bacteria</taxon>
        <taxon>Fusobacteriati</taxon>
        <taxon>Fusobacteriota</taxon>
        <taxon>Fusobacteriia</taxon>
        <taxon>Fusobacteriales</taxon>
        <taxon>Leptotrichiaceae</taxon>
        <taxon>Leptotrichia</taxon>
    </lineage>
</organism>
<accession>C9MYP6</accession>
<dbReference type="EMBL" id="ACVB02000011">
    <property type="protein sequence ID" value="EEX74248.1"/>
    <property type="molecule type" value="Genomic_DNA"/>
</dbReference>
<dbReference type="AlphaFoldDB" id="C9MYP6"/>
<proteinExistence type="predicted"/>
<gene>
    <name evidence="1" type="ORF">GCWU000323_01684</name>
</gene>